<dbReference type="PANTHER" id="PTHR34388">
    <property type="entry name" value="DNA POLYMERASE III SUBUNIT DELTA"/>
    <property type="match status" value="1"/>
</dbReference>
<evidence type="ECO:0000256" key="2">
    <source>
        <dbReference type="ARBA" id="ARBA00017703"/>
    </source>
</evidence>
<evidence type="ECO:0000256" key="6">
    <source>
        <dbReference type="ARBA" id="ARBA00022932"/>
    </source>
</evidence>
<proteinExistence type="inferred from homology"/>
<dbReference type="Gene3D" id="1.20.272.10">
    <property type="match status" value="1"/>
</dbReference>
<dbReference type="GO" id="GO:0009360">
    <property type="term" value="C:DNA polymerase III complex"/>
    <property type="evidence" value="ECO:0007669"/>
    <property type="project" value="InterPro"/>
</dbReference>
<name>A6TSM9_ALKMQ</name>
<dbReference type="Pfam" id="PF06144">
    <property type="entry name" value="DNA_pol3_delta"/>
    <property type="match status" value="1"/>
</dbReference>
<dbReference type="Gene3D" id="3.40.50.300">
    <property type="entry name" value="P-loop containing nucleotide triphosphate hydrolases"/>
    <property type="match status" value="1"/>
</dbReference>
<keyword evidence="5" id="KW-0235">DNA replication</keyword>
<dbReference type="EMBL" id="CP000724">
    <property type="protein sequence ID" value="ABR49197.1"/>
    <property type="molecule type" value="Genomic_DNA"/>
</dbReference>
<dbReference type="SUPFAM" id="SSF48019">
    <property type="entry name" value="post-AAA+ oligomerization domain-like"/>
    <property type="match status" value="1"/>
</dbReference>
<keyword evidence="3" id="KW-0808">Transferase</keyword>
<evidence type="ECO:0000256" key="4">
    <source>
        <dbReference type="ARBA" id="ARBA00022695"/>
    </source>
</evidence>
<dbReference type="RefSeq" id="WP_012064163.1">
    <property type="nucleotide sequence ID" value="NC_009633.1"/>
</dbReference>
<gene>
    <name evidence="11" type="ordered locus">Amet_3057</name>
</gene>
<feature type="domain" description="DNA polymerase III delta subunit-like C-terminal" evidence="10">
    <location>
        <begin position="222"/>
        <end position="341"/>
    </location>
</feature>
<dbReference type="InterPro" id="IPR005790">
    <property type="entry name" value="DNA_polIII_delta"/>
</dbReference>
<dbReference type="EC" id="2.7.7.7" evidence="1"/>
<dbReference type="GO" id="GO:0003887">
    <property type="term" value="F:DNA-directed DNA polymerase activity"/>
    <property type="evidence" value="ECO:0007669"/>
    <property type="project" value="UniProtKB-KW"/>
</dbReference>
<dbReference type="InterPro" id="IPR010372">
    <property type="entry name" value="DNA_pol3_delta_N"/>
</dbReference>
<dbReference type="OrthoDB" id="9775929at2"/>
<evidence type="ECO:0000256" key="3">
    <source>
        <dbReference type="ARBA" id="ARBA00022679"/>
    </source>
</evidence>
<dbReference type="Proteomes" id="UP000001572">
    <property type="component" value="Chromosome"/>
</dbReference>
<keyword evidence="4" id="KW-0548">Nucleotidyltransferase</keyword>
<accession>A6TSM9</accession>
<evidence type="ECO:0000256" key="8">
    <source>
        <dbReference type="ARBA" id="ARBA00049244"/>
    </source>
</evidence>
<dbReference type="Pfam" id="PF21694">
    <property type="entry name" value="DNA_pol3_delta_C"/>
    <property type="match status" value="1"/>
</dbReference>
<evidence type="ECO:0000256" key="5">
    <source>
        <dbReference type="ARBA" id="ARBA00022705"/>
    </source>
</evidence>
<dbReference type="InterPro" id="IPR027417">
    <property type="entry name" value="P-loop_NTPase"/>
</dbReference>
<dbReference type="GO" id="GO:0003677">
    <property type="term" value="F:DNA binding"/>
    <property type="evidence" value="ECO:0007669"/>
    <property type="project" value="InterPro"/>
</dbReference>
<evidence type="ECO:0000259" key="10">
    <source>
        <dbReference type="Pfam" id="PF21694"/>
    </source>
</evidence>
<evidence type="ECO:0000256" key="7">
    <source>
        <dbReference type="ARBA" id="ARBA00034754"/>
    </source>
</evidence>
<dbReference type="KEGG" id="amt:Amet_3057"/>
<sequence>MSYKEIVASINKNQIENLYLLYGEESYLMENIAQKLKKKVVSSGFEELNFSYFEGKDITVEKLIDACETLPFMAEEKLVLIKNFDAFQGKRKSISEVEEEELIHYIAKLPRTTCLVFYGTTSVDSRKKIVKAVKKHGKHYEFQKLKELELEKWISKKLKQATKTIERRELSLLTANLDYLGRNTNQSLYDVDNEINKLVAFMGKEERVIHTHIEAIMTNNLQNDIFKLLDAIGNRNGREALRRLHQMVTEGEPIMRVLFTMSNQIKNILSIKLLVEDGYSSKMAADKISVHPYVASKCEQQSRGFRIEALIRIMQMSLEIDKMIKTGRIDERIGIELLVVEMCKTE</sequence>
<dbReference type="InterPro" id="IPR008921">
    <property type="entry name" value="DNA_pol3_clamp-load_cplx_C"/>
</dbReference>
<dbReference type="SUPFAM" id="SSF52540">
    <property type="entry name" value="P-loop containing nucleoside triphosphate hydrolases"/>
    <property type="match status" value="1"/>
</dbReference>
<dbReference type="Gene3D" id="1.10.8.60">
    <property type="match status" value="1"/>
</dbReference>
<comment type="catalytic activity">
    <reaction evidence="8">
        <text>DNA(n) + a 2'-deoxyribonucleoside 5'-triphosphate = DNA(n+1) + diphosphate</text>
        <dbReference type="Rhea" id="RHEA:22508"/>
        <dbReference type="Rhea" id="RHEA-COMP:17339"/>
        <dbReference type="Rhea" id="RHEA-COMP:17340"/>
        <dbReference type="ChEBI" id="CHEBI:33019"/>
        <dbReference type="ChEBI" id="CHEBI:61560"/>
        <dbReference type="ChEBI" id="CHEBI:173112"/>
        <dbReference type="EC" id="2.7.7.7"/>
    </reaction>
</comment>
<protein>
    <recommendedName>
        <fullName evidence="2">DNA polymerase III subunit delta</fullName>
        <ecNumber evidence="1">2.7.7.7</ecNumber>
    </recommendedName>
</protein>
<dbReference type="STRING" id="293826.Amet_3057"/>
<keyword evidence="6" id="KW-0239">DNA-directed DNA polymerase</keyword>
<dbReference type="InterPro" id="IPR048466">
    <property type="entry name" value="DNA_pol3_delta-like_C"/>
</dbReference>
<dbReference type="eggNOG" id="COG1466">
    <property type="taxonomic scope" value="Bacteria"/>
</dbReference>
<evidence type="ECO:0000259" key="9">
    <source>
        <dbReference type="Pfam" id="PF06144"/>
    </source>
</evidence>
<organism evidence="11 12">
    <name type="scientific">Alkaliphilus metalliredigens (strain QYMF)</name>
    <dbReference type="NCBI Taxonomy" id="293826"/>
    <lineage>
        <taxon>Bacteria</taxon>
        <taxon>Bacillati</taxon>
        <taxon>Bacillota</taxon>
        <taxon>Clostridia</taxon>
        <taxon>Peptostreptococcales</taxon>
        <taxon>Natronincolaceae</taxon>
        <taxon>Alkaliphilus</taxon>
    </lineage>
</organism>
<comment type="similarity">
    <text evidence="7">Belongs to the DNA polymerase HolA subunit family.</text>
</comment>
<evidence type="ECO:0000256" key="1">
    <source>
        <dbReference type="ARBA" id="ARBA00012417"/>
    </source>
</evidence>
<keyword evidence="12" id="KW-1185">Reference proteome</keyword>
<dbReference type="PANTHER" id="PTHR34388:SF1">
    <property type="entry name" value="DNA POLYMERASE III SUBUNIT DELTA"/>
    <property type="match status" value="1"/>
</dbReference>
<dbReference type="AlphaFoldDB" id="A6TSM9"/>
<feature type="domain" description="DNA polymerase III delta N-terminal" evidence="9">
    <location>
        <begin position="19"/>
        <end position="141"/>
    </location>
</feature>
<dbReference type="GO" id="GO:0006261">
    <property type="term" value="P:DNA-templated DNA replication"/>
    <property type="evidence" value="ECO:0007669"/>
    <property type="project" value="TreeGrafter"/>
</dbReference>
<reference evidence="12" key="1">
    <citation type="journal article" date="2016" name="Genome Announc.">
        <title>Complete genome sequence of Alkaliphilus metalliredigens strain QYMF, an alkaliphilic and metal-reducing bacterium isolated from borax-contaminated leachate ponds.</title>
        <authorList>
            <person name="Hwang C."/>
            <person name="Copeland A."/>
            <person name="Lucas S."/>
            <person name="Lapidus A."/>
            <person name="Barry K."/>
            <person name="Detter J.C."/>
            <person name="Glavina Del Rio T."/>
            <person name="Hammon N."/>
            <person name="Israni S."/>
            <person name="Dalin E."/>
            <person name="Tice H."/>
            <person name="Pitluck S."/>
            <person name="Chertkov O."/>
            <person name="Brettin T."/>
            <person name="Bruce D."/>
            <person name="Han C."/>
            <person name="Schmutz J."/>
            <person name="Larimer F."/>
            <person name="Land M.L."/>
            <person name="Hauser L."/>
            <person name="Kyrpides N."/>
            <person name="Mikhailova N."/>
            <person name="Ye Q."/>
            <person name="Zhou J."/>
            <person name="Richardson P."/>
            <person name="Fields M.W."/>
        </authorList>
    </citation>
    <scope>NUCLEOTIDE SEQUENCE [LARGE SCALE GENOMIC DNA]</scope>
    <source>
        <strain evidence="12">QYMF</strain>
    </source>
</reference>
<evidence type="ECO:0000313" key="12">
    <source>
        <dbReference type="Proteomes" id="UP000001572"/>
    </source>
</evidence>
<evidence type="ECO:0000313" key="11">
    <source>
        <dbReference type="EMBL" id="ABR49197.1"/>
    </source>
</evidence>
<dbReference type="HOGENOM" id="CLU_044694_2_1_9"/>
<dbReference type="NCBIfam" id="TIGR01128">
    <property type="entry name" value="holA"/>
    <property type="match status" value="1"/>
</dbReference>